<sequence length="86" mass="9488">MVSIISRRHQSQMTDEVGDERSGRGHHLLDVSSWKMHGFGGTPGTQPFSFKRWTSVKAPSLITSNPDGGEEDRGGKKGVFDRRTSS</sequence>
<dbReference type="AlphaFoldDB" id="A0A4Y2C9K2"/>
<dbReference type="EMBL" id="BGPR01000164">
    <property type="protein sequence ID" value="GBM01101.1"/>
    <property type="molecule type" value="Genomic_DNA"/>
</dbReference>
<gene>
    <name evidence="2" type="ORF">AVEN_136648_1</name>
</gene>
<proteinExistence type="predicted"/>
<dbReference type="Proteomes" id="UP000499080">
    <property type="component" value="Unassembled WGS sequence"/>
</dbReference>
<protein>
    <submittedName>
        <fullName evidence="2">Uncharacterized protein</fullName>
    </submittedName>
</protein>
<name>A0A4Y2C9K2_ARAVE</name>
<feature type="compositionally biased region" description="Basic and acidic residues" evidence="1">
    <location>
        <begin position="71"/>
        <end position="86"/>
    </location>
</feature>
<feature type="region of interest" description="Disordered" evidence="1">
    <location>
        <begin position="59"/>
        <end position="86"/>
    </location>
</feature>
<reference evidence="2 3" key="1">
    <citation type="journal article" date="2019" name="Sci. Rep.">
        <title>Orb-weaving spider Araneus ventricosus genome elucidates the spidroin gene catalogue.</title>
        <authorList>
            <person name="Kono N."/>
            <person name="Nakamura H."/>
            <person name="Ohtoshi R."/>
            <person name="Moran D.A.P."/>
            <person name="Shinohara A."/>
            <person name="Yoshida Y."/>
            <person name="Fujiwara M."/>
            <person name="Mori M."/>
            <person name="Tomita M."/>
            <person name="Arakawa K."/>
        </authorList>
    </citation>
    <scope>NUCLEOTIDE SEQUENCE [LARGE SCALE GENOMIC DNA]</scope>
</reference>
<evidence type="ECO:0000313" key="3">
    <source>
        <dbReference type="Proteomes" id="UP000499080"/>
    </source>
</evidence>
<organism evidence="2 3">
    <name type="scientific">Araneus ventricosus</name>
    <name type="common">Orbweaver spider</name>
    <name type="synonym">Epeira ventricosa</name>
    <dbReference type="NCBI Taxonomy" id="182803"/>
    <lineage>
        <taxon>Eukaryota</taxon>
        <taxon>Metazoa</taxon>
        <taxon>Ecdysozoa</taxon>
        <taxon>Arthropoda</taxon>
        <taxon>Chelicerata</taxon>
        <taxon>Arachnida</taxon>
        <taxon>Araneae</taxon>
        <taxon>Araneomorphae</taxon>
        <taxon>Entelegynae</taxon>
        <taxon>Araneoidea</taxon>
        <taxon>Araneidae</taxon>
        <taxon>Araneus</taxon>
    </lineage>
</organism>
<feature type="region of interest" description="Disordered" evidence="1">
    <location>
        <begin position="1"/>
        <end position="25"/>
    </location>
</feature>
<evidence type="ECO:0000313" key="2">
    <source>
        <dbReference type="EMBL" id="GBM01101.1"/>
    </source>
</evidence>
<evidence type="ECO:0000256" key="1">
    <source>
        <dbReference type="SAM" id="MobiDB-lite"/>
    </source>
</evidence>
<comment type="caution">
    <text evidence="2">The sequence shown here is derived from an EMBL/GenBank/DDBJ whole genome shotgun (WGS) entry which is preliminary data.</text>
</comment>
<accession>A0A4Y2C9K2</accession>
<feature type="compositionally biased region" description="Basic residues" evidence="1">
    <location>
        <begin position="1"/>
        <end position="10"/>
    </location>
</feature>
<keyword evidence="3" id="KW-1185">Reference proteome</keyword>